<evidence type="ECO:0000313" key="3">
    <source>
        <dbReference type="EMBL" id="MQM08483.1"/>
    </source>
</evidence>
<dbReference type="OrthoDB" id="10534872at2759"/>
<dbReference type="EMBL" id="NMUH01004133">
    <property type="protein sequence ID" value="MQM08483.1"/>
    <property type="molecule type" value="Genomic_DNA"/>
</dbReference>
<feature type="compositionally biased region" description="Pro residues" evidence="1">
    <location>
        <begin position="102"/>
        <end position="117"/>
    </location>
</feature>
<comment type="caution">
    <text evidence="3">The sequence shown here is derived from an EMBL/GenBank/DDBJ whole genome shotgun (WGS) entry which is preliminary data.</text>
</comment>
<reference evidence="3" key="1">
    <citation type="submission" date="2017-07" db="EMBL/GenBank/DDBJ databases">
        <title>Taro Niue Genome Assembly and Annotation.</title>
        <authorList>
            <person name="Atibalentja N."/>
            <person name="Keating K."/>
            <person name="Fields C.J."/>
        </authorList>
    </citation>
    <scope>NUCLEOTIDE SEQUENCE</scope>
    <source>
        <strain evidence="3">Niue_2</strain>
        <tissue evidence="3">Leaf</tissue>
    </source>
</reference>
<evidence type="ECO:0000256" key="1">
    <source>
        <dbReference type="SAM" id="MobiDB-lite"/>
    </source>
</evidence>
<gene>
    <name evidence="3" type="ORF">Taro_041341</name>
</gene>
<feature type="signal peptide" evidence="2">
    <location>
        <begin position="1"/>
        <end position="24"/>
    </location>
</feature>
<evidence type="ECO:0000313" key="4">
    <source>
        <dbReference type="Proteomes" id="UP000652761"/>
    </source>
</evidence>
<feature type="chain" id="PRO_5032773640" evidence="2">
    <location>
        <begin position="25"/>
        <end position="127"/>
    </location>
</feature>
<keyword evidence="4" id="KW-1185">Reference proteome</keyword>
<proteinExistence type="predicted"/>
<feature type="region of interest" description="Disordered" evidence="1">
    <location>
        <begin position="87"/>
        <end position="127"/>
    </location>
</feature>
<keyword evidence="2" id="KW-0732">Signal</keyword>
<dbReference type="AlphaFoldDB" id="A0A843WB87"/>
<organism evidence="3 4">
    <name type="scientific">Colocasia esculenta</name>
    <name type="common">Wild taro</name>
    <name type="synonym">Arum esculentum</name>
    <dbReference type="NCBI Taxonomy" id="4460"/>
    <lineage>
        <taxon>Eukaryota</taxon>
        <taxon>Viridiplantae</taxon>
        <taxon>Streptophyta</taxon>
        <taxon>Embryophyta</taxon>
        <taxon>Tracheophyta</taxon>
        <taxon>Spermatophyta</taxon>
        <taxon>Magnoliopsida</taxon>
        <taxon>Liliopsida</taxon>
        <taxon>Araceae</taxon>
        <taxon>Aroideae</taxon>
        <taxon>Colocasieae</taxon>
        <taxon>Colocasia</taxon>
    </lineage>
</organism>
<protein>
    <submittedName>
        <fullName evidence="3">Uncharacterized protein</fullName>
    </submittedName>
</protein>
<sequence>MEYSPPMRMTAALLVAFFLAFSAATVCLAAGRGGVAQPMPYKPQNIFRNADNDPAVGIGSFIPGDGYGMGPFIGSVPVVGFVPATPHEIEASGSTTPTAQEPEPPAPVVPSVSPPNIGPLSAPAGGP</sequence>
<dbReference type="Proteomes" id="UP000652761">
    <property type="component" value="Unassembled WGS sequence"/>
</dbReference>
<evidence type="ECO:0000256" key="2">
    <source>
        <dbReference type="SAM" id="SignalP"/>
    </source>
</evidence>
<name>A0A843WB87_COLES</name>
<accession>A0A843WB87</accession>